<gene>
    <name evidence="2" type="ORF">NCTC10588_03019</name>
</gene>
<feature type="domain" description="DUF7149" evidence="1">
    <location>
        <begin position="7"/>
        <end position="119"/>
    </location>
</feature>
<dbReference type="EMBL" id="UFYD01000001">
    <property type="protein sequence ID" value="STD09542.1"/>
    <property type="molecule type" value="Genomic_DNA"/>
</dbReference>
<evidence type="ECO:0000259" key="1">
    <source>
        <dbReference type="Pfam" id="PF23653"/>
    </source>
</evidence>
<evidence type="ECO:0000313" key="3">
    <source>
        <dbReference type="Proteomes" id="UP000254876"/>
    </source>
</evidence>
<protein>
    <recommendedName>
        <fullName evidence="1">DUF7149 domain-containing protein</fullName>
    </recommendedName>
</protein>
<evidence type="ECO:0000313" key="2">
    <source>
        <dbReference type="EMBL" id="STD09542.1"/>
    </source>
</evidence>
<dbReference type="AlphaFoldDB" id="A0A7Z7LXT2"/>
<comment type="caution">
    <text evidence="2">The sequence shown here is derived from an EMBL/GenBank/DDBJ whole genome shotgun (WGS) entry which is preliminary data.</text>
</comment>
<dbReference type="RefSeq" id="WP_222115627.1">
    <property type="nucleotide sequence ID" value="NZ_UFYD01000001.1"/>
</dbReference>
<organism evidence="2 3">
    <name type="scientific">Elizabethkingia anophelis</name>
    <dbReference type="NCBI Taxonomy" id="1117645"/>
    <lineage>
        <taxon>Bacteria</taxon>
        <taxon>Pseudomonadati</taxon>
        <taxon>Bacteroidota</taxon>
        <taxon>Flavobacteriia</taxon>
        <taxon>Flavobacteriales</taxon>
        <taxon>Weeksellaceae</taxon>
        <taxon>Elizabethkingia</taxon>
    </lineage>
</organism>
<dbReference type="Proteomes" id="UP000254876">
    <property type="component" value="Unassembled WGS sequence"/>
</dbReference>
<proteinExistence type="predicted"/>
<dbReference type="InterPro" id="IPR055573">
    <property type="entry name" value="DUF7149"/>
</dbReference>
<name>A0A7Z7LXT2_9FLAO</name>
<accession>A0A7Z7LXT2</accession>
<dbReference type="Pfam" id="PF23653">
    <property type="entry name" value="DUF7149"/>
    <property type="match status" value="1"/>
</dbReference>
<sequence>MKTNKLEPQKALNPAYKKFKPLRADIDDFSLKLQDCINAINLVDSRNESEEHLKSPISKFLSSTFYSENEINTKEKIDLAIYLGNDATSDIGVLIEAKKPSNKSEFRQLNNSIKKGFKKYYCITFEKGLIIKTTTLNTLS</sequence>
<reference evidence="2 3" key="1">
    <citation type="submission" date="2018-06" db="EMBL/GenBank/DDBJ databases">
        <authorList>
            <consortium name="Pathogen Informatics"/>
            <person name="Doyle S."/>
        </authorList>
    </citation>
    <scope>NUCLEOTIDE SEQUENCE [LARGE SCALE GENOMIC DNA]</scope>
    <source>
        <strain evidence="2 3">NCTC10588</strain>
    </source>
</reference>